<feature type="compositionally biased region" description="Polar residues" evidence="1">
    <location>
        <begin position="40"/>
        <end position="49"/>
    </location>
</feature>
<feature type="region of interest" description="Disordered" evidence="1">
    <location>
        <begin position="156"/>
        <end position="191"/>
    </location>
</feature>
<accession>A0A5B7AA07</accession>
<name>A0A5B7AA07_DAVIN</name>
<gene>
    <name evidence="2" type="ORF">Din_022199</name>
</gene>
<dbReference type="PANTHER" id="PTHR46872">
    <property type="entry name" value="DNA BINDING PROTEIN"/>
    <property type="match status" value="1"/>
</dbReference>
<feature type="compositionally biased region" description="Polar residues" evidence="1">
    <location>
        <begin position="163"/>
        <end position="190"/>
    </location>
</feature>
<feature type="region of interest" description="Disordered" evidence="1">
    <location>
        <begin position="1"/>
        <end position="20"/>
    </location>
</feature>
<proteinExistence type="predicted"/>
<dbReference type="EMBL" id="GHES01022199">
    <property type="protein sequence ID" value="MPA52758.1"/>
    <property type="molecule type" value="Transcribed_RNA"/>
</dbReference>
<feature type="region of interest" description="Disordered" evidence="1">
    <location>
        <begin position="36"/>
        <end position="74"/>
    </location>
</feature>
<sequence length="541" mass="60051">MVQKRPFGDEELYKPSSKHPRQLEYSNQLVSVLEFVPSDNAAQKPQTSGEGEGSFAKSKTDDDEKIASQIITELPECSDKDIETSGCISNSSWATSSTSEEDARSKAPFHLLLSPEYYNPGRPIRALIYSEEIYHPVLEYPPQKLVSIGPDFQADVPEWRPQGTKSTANCSDLSDPTNLSPQASESNLVDGNSDENKLAGICVIPSPESEPSTYNGNKVGDGRTDCCCQDAGSVRCVRQHIMEAREKLKRTLGKERFEELGFSDMGEVVAEKWSEEEEHLFHEVVFSNPASLGKKFWDHLSMAFPFRTKKNIVSYYFNVFLLQRRAEQNRCDPMNIDSDNDEWQGSDDSGDDEFGTIEEDEDSVIESPVYHDDPGHNEIQGDESHEYDEGVAHATCDHYENVDFGSEKGITNVSETCPMKLLDNRSSGPPLQHLPGKILWDVGVDHDAQDDSCTSSDTGAAPRVAQVKANNSKPWLGSFNGINGGGGHDYALEHCDSKVWDVGYLTCPKNEVDFLPTCNMIEEVFGVGAWNCKTRDGKSLN</sequence>
<dbReference type="CDD" id="cd00167">
    <property type="entry name" value="SANT"/>
    <property type="match status" value="1"/>
</dbReference>
<evidence type="ECO:0000313" key="2">
    <source>
        <dbReference type="EMBL" id="MPA52758.1"/>
    </source>
</evidence>
<reference evidence="2" key="1">
    <citation type="submission" date="2019-08" db="EMBL/GenBank/DDBJ databases">
        <title>Reference gene set and small RNA set construction with multiple tissues from Davidia involucrata Baill.</title>
        <authorList>
            <person name="Yang H."/>
            <person name="Zhou C."/>
            <person name="Li G."/>
            <person name="Wang J."/>
            <person name="Gao P."/>
            <person name="Wang M."/>
            <person name="Wang R."/>
            <person name="Zhao Y."/>
        </authorList>
    </citation>
    <scope>NUCLEOTIDE SEQUENCE</scope>
    <source>
        <tissue evidence="2">Mixed with DoveR01_LX</tissue>
    </source>
</reference>
<evidence type="ECO:0008006" key="3">
    <source>
        <dbReference type="Google" id="ProtNLM"/>
    </source>
</evidence>
<feature type="region of interest" description="Disordered" evidence="1">
    <location>
        <begin position="334"/>
        <end position="355"/>
    </location>
</feature>
<dbReference type="PANTHER" id="PTHR46872:SF10">
    <property type="entry name" value="MYB-LIKE DOMAIN-CONTAINING PROTEIN"/>
    <property type="match status" value="1"/>
</dbReference>
<dbReference type="AlphaFoldDB" id="A0A5B7AA07"/>
<organism evidence="2">
    <name type="scientific">Davidia involucrata</name>
    <name type="common">Dove tree</name>
    <dbReference type="NCBI Taxonomy" id="16924"/>
    <lineage>
        <taxon>Eukaryota</taxon>
        <taxon>Viridiplantae</taxon>
        <taxon>Streptophyta</taxon>
        <taxon>Embryophyta</taxon>
        <taxon>Tracheophyta</taxon>
        <taxon>Spermatophyta</taxon>
        <taxon>Magnoliopsida</taxon>
        <taxon>eudicotyledons</taxon>
        <taxon>Gunneridae</taxon>
        <taxon>Pentapetalae</taxon>
        <taxon>asterids</taxon>
        <taxon>Cornales</taxon>
        <taxon>Nyssaceae</taxon>
        <taxon>Davidia</taxon>
    </lineage>
</organism>
<feature type="compositionally biased region" description="Basic and acidic residues" evidence="1">
    <location>
        <begin position="1"/>
        <end position="13"/>
    </location>
</feature>
<dbReference type="InterPro" id="IPR001005">
    <property type="entry name" value="SANT/Myb"/>
</dbReference>
<feature type="compositionally biased region" description="Acidic residues" evidence="1">
    <location>
        <begin position="338"/>
        <end position="355"/>
    </location>
</feature>
<protein>
    <recommendedName>
        <fullName evidence="3">Myb-like domain-containing protein</fullName>
    </recommendedName>
</protein>
<evidence type="ECO:0000256" key="1">
    <source>
        <dbReference type="SAM" id="MobiDB-lite"/>
    </source>
</evidence>